<dbReference type="PROSITE" id="PS50164">
    <property type="entry name" value="GIY_YIG"/>
    <property type="match status" value="1"/>
</dbReference>
<proteinExistence type="predicted"/>
<dbReference type="RefSeq" id="WP_343211459.1">
    <property type="nucleotide sequence ID" value="NZ_CP123587.1"/>
</dbReference>
<evidence type="ECO:0000313" key="3">
    <source>
        <dbReference type="Proteomes" id="UP001623232"/>
    </source>
</evidence>
<geneLocation type="plasmid" evidence="2 3">
    <name>unnamed3</name>
</geneLocation>
<gene>
    <name evidence="2" type="ORF">QEZ52_22750</name>
</gene>
<dbReference type="InterPro" id="IPR035901">
    <property type="entry name" value="GIY-YIG_endonuc_sf"/>
</dbReference>
<dbReference type="CDD" id="cd10446">
    <property type="entry name" value="GIY-YIG_unchar_1"/>
    <property type="match status" value="1"/>
</dbReference>
<keyword evidence="3" id="KW-1185">Reference proteome</keyword>
<reference evidence="2 3" key="1">
    <citation type="submission" date="2023-04" db="EMBL/GenBank/DDBJ databases">
        <title>Complete genome sequence of Alisedimentitalea scapharcae.</title>
        <authorList>
            <person name="Rong J.-C."/>
            <person name="Yi M.-L."/>
            <person name="Zhao Q."/>
        </authorList>
    </citation>
    <scope>NUCLEOTIDE SEQUENCE [LARGE SCALE GENOMIC DNA]</scope>
    <source>
        <strain evidence="2 3">KCTC 42119</strain>
        <plasmid evidence="2 3">unnamed3</plasmid>
    </source>
</reference>
<dbReference type="SUPFAM" id="SSF82771">
    <property type="entry name" value="GIY-YIG endonuclease"/>
    <property type="match status" value="1"/>
</dbReference>
<evidence type="ECO:0000313" key="2">
    <source>
        <dbReference type="EMBL" id="WZK91560.1"/>
    </source>
</evidence>
<dbReference type="EMBL" id="CP123587">
    <property type="protein sequence ID" value="WZK91560.1"/>
    <property type="molecule type" value="Genomic_DNA"/>
</dbReference>
<dbReference type="Gene3D" id="3.40.1440.10">
    <property type="entry name" value="GIY-YIG endonuclease"/>
    <property type="match status" value="1"/>
</dbReference>
<feature type="domain" description="GIY-YIG" evidence="1">
    <location>
        <begin position="170"/>
        <end position="264"/>
    </location>
</feature>
<protein>
    <submittedName>
        <fullName evidence="2">GIY-YIG nuclease family protein</fullName>
    </submittedName>
</protein>
<sequence length="269" mass="31489">MPILLTDIWPIADQDDFKIHFARWNNHAQPLEVLARDREEWRGWQEYYPGRNDFNRQFIFSLAQFYHEPGTWLFGGVFRVLERHADRYVVEETDRGAGFVGRLKLLSDYRSRTTRTFMPPHYDQFIVKEITREPYAGLPFPGMGNIDLAFDELSTLVRNDRPDWRGALETTKGIYLVTDTRTTRRYVGSAHGENGIWARWSNYAETGHGGNVELRNLVDQNGFEYCQDNFRFALLEDHRMGTSDGVILAREAHWKRILLARGEDGLNRN</sequence>
<evidence type="ECO:0000259" key="1">
    <source>
        <dbReference type="PROSITE" id="PS50164"/>
    </source>
</evidence>
<organism evidence="2 3">
    <name type="scientific">Aliisedimentitalea scapharcae</name>
    <dbReference type="NCBI Taxonomy" id="1524259"/>
    <lineage>
        <taxon>Bacteria</taxon>
        <taxon>Pseudomonadati</taxon>
        <taxon>Pseudomonadota</taxon>
        <taxon>Alphaproteobacteria</taxon>
        <taxon>Rhodobacterales</taxon>
        <taxon>Roseobacteraceae</taxon>
        <taxon>Aliisedimentitalea</taxon>
    </lineage>
</organism>
<name>A0ABZ2Y3F6_9RHOB</name>
<dbReference type="InterPro" id="IPR000305">
    <property type="entry name" value="GIY-YIG_endonuc"/>
</dbReference>
<accession>A0ABZ2Y3F6</accession>
<keyword evidence="2" id="KW-0614">Plasmid</keyword>
<dbReference type="Proteomes" id="UP001623232">
    <property type="component" value="Plasmid unnamed3"/>
</dbReference>